<protein>
    <submittedName>
        <fullName evidence="2">Uncharacterized protein</fullName>
    </submittedName>
</protein>
<feature type="compositionally biased region" description="Basic and acidic residues" evidence="1">
    <location>
        <begin position="93"/>
        <end position="112"/>
    </location>
</feature>
<evidence type="ECO:0000313" key="3">
    <source>
        <dbReference type="Proteomes" id="UP000652761"/>
    </source>
</evidence>
<organism evidence="2 3">
    <name type="scientific">Colocasia esculenta</name>
    <name type="common">Wild taro</name>
    <name type="synonym">Arum esculentum</name>
    <dbReference type="NCBI Taxonomy" id="4460"/>
    <lineage>
        <taxon>Eukaryota</taxon>
        <taxon>Viridiplantae</taxon>
        <taxon>Streptophyta</taxon>
        <taxon>Embryophyta</taxon>
        <taxon>Tracheophyta</taxon>
        <taxon>Spermatophyta</taxon>
        <taxon>Magnoliopsida</taxon>
        <taxon>Liliopsida</taxon>
        <taxon>Araceae</taxon>
        <taxon>Aroideae</taxon>
        <taxon>Colocasieae</taxon>
        <taxon>Colocasia</taxon>
    </lineage>
</organism>
<sequence length="329" mass="36848">MFNLTRDLLPSSWIWLPEHRRYSHPLRFFPTSSAKELGITLRTGIKIAYVTTIRSRHSETVDRALVSRNSIPGPKFPLGASDSLDYANRWRTPHAEPPSHSDRKSCSNRREISSPAKELGITFRTGIKIAYVTTIRNQHSETVDKALRLPRLRKSLPDPTRGAAQSQRSEVVFNLTRDLLPSSDSLDYANRWRTPNAEPPSHSDRKSCSTRHEISSPGRGYGCPNIADIVTPSAKELGITFRTGIKIVYVTTIRNRHSETVDRALVSRNSVPGPKFPPERTWIFIRLGVGTAREAPIQNRHFDSVGKWSHSEISGPGPKFLSGSAVVGR</sequence>
<comment type="caution">
    <text evidence="2">The sequence shown here is derived from an EMBL/GenBank/DDBJ whole genome shotgun (WGS) entry which is preliminary data.</text>
</comment>
<feature type="region of interest" description="Disordered" evidence="1">
    <location>
        <begin position="89"/>
        <end position="113"/>
    </location>
</feature>
<accession>A0A843VNC8</accession>
<dbReference type="EMBL" id="NMUH01002142">
    <property type="protein sequence ID" value="MQL98108.1"/>
    <property type="molecule type" value="Genomic_DNA"/>
</dbReference>
<gene>
    <name evidence="2" type="ORF">Taro_030801</name>
</gene>
<dbReference type="AlphaFoldDB" id="A0A843VNC8"/>
<feature type="region of interest" description="Disordered" evidence="1">
    <location>
        <begin position="186"/>
        <end position="217"/>
    </location>
</feature>
<reference evidence="2" key="1">
    <citation type="submission" date="2017-07" db="EMBL/GenBank/DDBJ databases">
        <title>Taro Niue Genome Assembly and Annotation.</title>
        <authorList>
            <person name="Atibalentja N."/>
            <person name="Keating K."/>
            <person name="Fields C.J."/>
        </authorList>
    </citation>
    <scope>NUCLEOTIDE SEQUENCE</scope>
    <source>
        <strain evidence="2">Niue_2</strain>
        <tissue evidence="2">Leaf</tissue>
    </source>
</reference>
<name>A0A843VNC8_COLES</name>
<evidence type="ECO:0000256" key="1">
    <source>
        <dbReference type="SAM" id="MobiDB-lite"/>
    </source>
</evidence>
<dbReference type="Proteomes" id="UP000652761">
    <property type="component" value="Unassembled WGS sequence"/>
</dbReference>
<proteinExistence type="predicted"/>
<feature type="compositionally biased region" description="Basic and acidic residues" evidence="1">
    <location>
        <begin position="201"/>
        <end position="214"/>
    </location>
</feature>
<evidence type="ECO:0000313" key="2">
    <source>
        <dbReference type="EMBL" id="MQL98108.1"/>
    </source>
</evidence>
<keyword evidence="3" id="KW-1185">Reference proteome</keyword>